<accession>A0ACB6QT88</accession>
<comment type="caution">
    <text evidence="1">The sequence shown here is derived from an EMBL/GenBank/DDBJ whole genome shotgun (WGS) entry which is preliminary data.</text>
</comment>
<reference evidence="1" key="1">
    <citation type="journal article" date="2020" name="Stud. Mycol.">
        <title>101 Dothideomycetes genomes: a test case for predicting lifestyles and emergence of pathogens.</title>
        <authorList>
            <person name="Haridas S."/>
            <person name="Albert R."/>
            <person name="Binder M."/>
            <person name="Bloem J."/>
            <person name="Labutti K."/>
            <person name="Salamov A."/>
            <person name="Andreopoulos B."/>
            <person name="Baker S."/>
            <person name="Barry K."/>
            <person name="Bills G."/>
            <person name="Bluhm B."/>
            <person name="Cannon C."/>
            <person name="Castanera R."/>
            <person name="Culley D."/>
            <person name="Daum C."/>
            <person name="Ezra D."/>
            <person name="Gonzalez J."/>
            <person name="Henrissat B."/>
            <person name="Kuo A."/>
            <person name="Liang C."/>
            <person name="Lipzen A."/>
            <person name="Lutzoni F."/>
            <person name="Magnuson J."/>
            <person name="Mondo S."/>
            <person name="Nolan M."/>
            <person name="Ohm R."/>
            <person name="Pangilinan J."/>
            <person name="Park H.-J."/>
            <person name="Ramirez L."/>
            <person name="Alfaro M."/>
            <person name="Sun H."/>
            <person name="Tritt A."/>
            <person name="Yoshinaga Y."/>
            <person name="Zwiers L.-H."/>
            <person name="Turgeon B."/>
            <person name="Goodwin S."/>
            <person name="Spatafora J."/>
            <person name="Crous P."/>
            <person name="Grigoriev I."/>
        </authorList>
    </citation>
    <scope>NUCLEOTIDE SEQUENCE</scope>
    <source>
        <strain evidence="1">ATCC 200398</strain>
    </source>
</reference>
<gene>
    <name evidence="1" type="ORF">BDR25DRAFT_314884</name>
</gene>
<name>A0ACB6QT88_9PLEO</name>
<evidence type="ECO:0000313" key="2">
    <source>
        <dbReference type="Proteomes" id="UP000799755"/>
    </source>
</evidence>
<sequence length="157" mass="17488">MVFAMSKFPYDRIPDVITLPVGRTKESRDSTQSLSPVMAELDTLLDAYFLGGYLQDIKYKDTAINISANRTVWTVPANSALGVENNHKPLWDRARGHNILIDFFADAAQGLAFRLATSRPMNPPYIKRRVHVTTNAMEKACATKPTRTSEGSLRSVS</sequence>
<keyword evidence="2" id="KW-1185">Reference proteome</keyword>
<organism evidence="1 2">
    <name type="scientific">Lindgomyces ingoldianus</name>
    <dbReference type="NCBI Taxonomy" id="673940"/>
    <lineage>
        <taxon>Eukaryota</taxon>
        <taxon>Fungi</taxon>
        <taxon>Dikarya</taxon>
        <taxon>Ascomycota</taxon>
        <taxon>Pezizomycotina</taxon>
        <taxon>Dothideomycetes</taxon>
        <taxon>Pleosporomycetidae</taxon>
        <taxon>Pleosporales</taxon>
        <taxon>Lindgomycetaceae</taxon>
        <taxon>Lindgomyces</taxon>
    </lineage>
</organism>
<dbReference type="EMBL" id="MU003509">
    <property type="protein sequence ID" value="KAF2470146.1"/>
    <property type="molecule type" value="Genomic_DNA"/>
</dbReference>
<evidence type="ECO:0000313" key="1">
    <source>
        <dbReference type="EMBL" id="KAF2470146.1"/>
    </source>
</evidence>
<dbReference type="Proteomes" id="UP000799755">
    <property type="component" value="Unassembled WGS sequence"/>
</dbReference>
<proteinExistence type="predicted"/>
<protein>
    <submittedName>
        <fullName evidence="1">Uncharacterized protein</fullName>
    </submittedName>
</protein>